<dbReference type="EMBL" id="OV725077">
    <property type="protein sequence ID" value="CAH1390117.1"/>
    <property type="molecule type" value="Genomic_DNA"/>
</dbReference>
<evidence type="ECO:0000313" key="2">
    <source>
        <dbReference type="Proteomes" id="UP001152798"/>
    </source>
</evidence>
<reference evidence="1" key="1">
    <citation type="submission" date="2022-01" db="EMBL/GenBank/DDBJ databases">
        <authorList>
            <person name="King R."/>
        </authorList>
    </citation>
    <scope>NUCLEOTIDE SEQUENCE</scope>
</reference>
<dbReference type="AlphaFoldDB" id="A0A9P0E803"/>
<proteinExistence type="predicted"/>
<gene>
    <name evidence="1" type="ORF">NEZAVI_LOCUS1371</name>
</gene>
<sequence length="44" mass="4897">MDIGGTVSFIGGVRRFTAAPDPDYLHINFSTPARLEPALTYWNK</sequence>
<keyword evidence="2" id="KW-1185">Reference proteome</keyword>
<protein>
    <submittedName>
        <fullName evidence="1">Uncharacterized protein</fullName>
    </submittedName>
</protein>
<evidence type="ECO:0000313" key="1">
    <source>
        <dbReference type="EMBL" id="CAH1390117.1"/>
    </source>
</evidence>
<name>A0A9P0E803_NEZVI</name>
<organism evidence="1 2">
    <name type="scientific">Nezara viridula</name>
    <name type="common">Southern green stink bug</name>
    <name type="synonym">Cimex viridulus</name>
    <dbReference type="NCBI Taxonomy" id="85310"/>
    <lineage>
        <taxon>Eukaryota</taxon>
        <taxon>Metazoa</taxon>
        <taxon>Ecdysozoa</taxon>
        <taxon>Arthropoda</taxon>
        <taxon>Hexapoda</taxon>
        <taxon>Insecta</taxon>
        <taxon>Pterygota</taxon>
        <taxon>Neoptera</taxon>
        <taxon>Paraneoptera</taxon>
        <taxon>Hemiptera</taxon>
        <taxon>Heteroptera</taxon>
        <taxon>Panheteroptera</taxon>
        <taxon>Pentatomomorpha</taxon>
        <taxon>Pentatomoidea</taxon>
        <taxon>Pentatomidae</taxon>
        <taxon>Pentatominae</taxon>
        <taxon>Nezara</taxon>
    </lineage>
</organism>
<dbReference type="Proteomes" id="UP001152798">
    <property type="component" value="Chromosome 1"/>
</dbReference>
<accession>A0A9P0E803</accession>